<accession>A0A1L9U367</accession>
<evidence type="ECO:0000313" key="1">
    <source>
        <dbReference type="EMBL" id="OJJ66130.1"/>
    </source>
</evidence>
<dbReference type="AlphaFoldDB" id="A0A1L9U367"/>
<sequence>MEDRNAYWPYSDERYPPQLYKHHPFCYICSNGLSCRPSEYSLGRDTYSRPNARHISYSAREIEELYTFTFPGWRTFYRLIMFDPITRRYMLSGIAQNFCPCRTFHVPWNENDGLLSVGTYKKIWRHKLAAPKLIQPKANIEQQTTLAGYMVHARCWTELLRVIKWPHTEGNLRILSHALRIRCVQEDLDIELIDVRDLDLIPTEPRDPLGMTSVRRFVTRCRTRATKRMKASHTTCSIDSWLVRLPMELQYMIMDWLEYKDVCSVLGGIQWTVDNGYWKRRLNLDLFSEIRSILHEDLDWRWLCLNLETLEDSQAGKDRKRFFELLEEIGVRYGLVKAGV</sequence>
<dbReference type="OrthoDB" id="4381838at2759"/>
<evidence type="ECO:0008006" key="3">
    <source>
        <dbReference type="Google" id="ProtNLM"/>
    </source>
</evidence>
<dbReference type="GeneID" id="93571498"/>
<dbReference type="Proteomes" id="UP000184499">
    <property type="component" value="Unassembled WGS sequence"/>
</dbReference>
<organism evidence="1 2">
    <name type="scientific">Aspergillus brasiliensis (strain CBS 101740 / IMI 381727 / IBT 21946)</name>
    <dbReference type="NCBI Taxonomy" id="767769"/>
    <lineage>
        <taxon>Eukaryota</taxon>
        <taxon>Fungi</taxon>
        <taxon>Dikarya</taxon>
        <taxon>Ascomycota</taxon>
        <taxon>Pezizomycotina</taxon>
        <taxon>Eurotiomycetes</taxon>
        <taxon>Eurotiomycetidae</taxon>
        <taxon>Eurotiales</taxon>
        <taxon>Aspergillaceae</taxon>
        <taxon>Aspergillus</taxon>
        <taxon>Aspergillus subgen. Circumdati</taxon>
    </lineage>
</organism>
<keyword evidence="2" id="KW-1185">Reference proteome</keyword>
<evidence type="ECO:0000313" key="2">
    <source>
        <dbReference type="Proteomes" id="UP000184499"/>
    </source>
</evidence>
<dbReference type="RefSeq" id="XP_067473380.1">
    <property type="nucleotide sequence ID" value="XM_067619010.1"/>
</dbReference>
<protein>
    <recommendedName>
        <fullName evidence="3">F-box domain-containing protein</fullName>
    </recommendedName>
</protein>
<gene>
    <name evidence="1" type="ORF">ASPBRDRAFT_138608</name>
</gene>
<proteinExistence type="predicted"/>
<dbReference type="EMBL" id="KV878701">
    <property type="protein sequence ID" value="OJJ66130.1"/>
    <property type="molecule type" value="Genomic_DNA"/>
</dbReference>
<reference evidence="2" key="1">
    <citation type="journal article" date="2017" name="Genome Biol.">
        <title>Comparative genomics reveals high biological diversity and specific adaptations in the industrially and medically important fungal genus Aspergillus.</title>
        <authorList>
            <person name="de Vries R.P."/>
            <person name="Riley R."/>
            <person name="Wiebenga A."/>
            <person name="Aguilar-Osorio G."/>
            <person name="Amillis S."/>
            <person name="Uchima C.A."/>
            <person name="Anderluh G."/>
            <person name="Asadollahi M."/>
            <person name="Askin M."/>
            <person name="Barry K."/>
            <person name="Battaglia E."/>
            <person name="Bayram O."/>
            <person name="Benocci T."/>
            <person name="Braus-Stromeyer S.A."/>
            <person name="Caldana C."/>
            <person name="Canovas D."/>
            <person name="Cerqueira G.C."/>
            <person name="Chen F."/>
            <person name="Chen W."/>
            <person name="Choi C."/>
            <person name="Clum A."/>
            <person name="Dos Santos R.A."/>
            <person name="Damasio A.R."/>
            <person name="Diallinas G."/>
            <person name="Emri T."/>
            <person name="Fekete E."/>
            <person name="Flipphi M."/>
            <person name="Freyberg S."/>
            <person name="Gallo A."/>
            <person name="Gournas C."/>
            <person name="Habgood R."/>
            <person name="Hainaut M."/>
            <person name="Harispe M.L."/>
            <person name="Henrissat B."/>
            <person name="Hilden K.S."/>
            <person name="Hope R."/>
            <person name="Hossain A."/>
            <person name="Karabika E."/>
            <person name="Karaffa L."/>
            <person name="Karanyi Z."/>
            <person name="Krasevec N."/>
            <person name="Kuo A."/>
            <person name="Kusch H."/>
            <person name="LaButti K."/>
            <person name="Lagendijk E.L."/>
            <person name="Lapidus A."/>
            <person name="Levasseur A."/>
            <person name="Lindquist E."/>
            <person name="Lipzen A."/>
            <person name="Logrieco A.F."/>
            <person name="MacCabe A."/>
            <person name="Maekelae M.R."/>
            <person name="Malavazi I."/>
            <person name="Melin P."/>
            <person name="Meyer V."/>
            <person name="Mielnichuk N."/>
            <person name="Miskei M."/>
            <person name="Molnar A.P."/>
            <person name="Mule G."/>
            <person name="Ngan C.Y."/>
            <person name="Orejas M."/>
            <person name="Orosz E."/>
            <person name="Ouedraogo J.P."/>
            <person name="Overkamp K.M."/>
            <person name="Park H.-S."/>
            <person name="Perrone G."/>
            <person name="Piumi F."/>
            <person name="Punt P.J."/>
            <person name="Ram A.F."/>
            <person name="Ramon A."/>
            <person name="Rauscher S."/>
            <person name="Record E."/>
            <person name="Riano-Pachon D.M."/>
            <person name="Robert V."/>
            <person name="Roehrig J."/>
            <person name="Ruller R."/>
            <person name="Salamov A."/>
            <person name="Salih N.S."/>
            <person name="Samson R.A."/>
            <person name="Sandor E."/>
            <person name="Sanguinetti M."/>
            <person name="Schuetze T."/>
            <person name="Sepcic K."/>
            <person name="Shelest E."/>
            <person name="Sherlock G."/>
            <person name="Sophianopoulou V."/>
            <person name="Squina F.M."/>
            <person name="Sun H."/>
            <person name="Susca A."/>
            <person name="Todd R.B."/>
            <person name="Tsang A."/>
            <person name="Unkles S.E."/>
            <person name="van de Wiele N."/>
            <person name="van Rossen-Uffink D."/>
            <person name="Oliveira J.V."/>
            <person name="Vesth T.C."/>
            <person name="Visser J."/>
            <person name="Yu J.-H."/>
            <person name="Zhou M."/>
            <person name="Andersen M.R."/>
            <person name="Archer D.B."/>
            <person name="Baker S.E."/>
            <person name="Benoit I."/>
            <person name="Brakhage A.A."/>
            <person name="Braus G.H."/>
            <person name="Fischer R."/>
            <person name="Frisvad J.C."/>
            <person name="Goldman G.H."/>
            <person name="Houbraken J."/>
            <person name="Oakley B."/>
            <person name="Pocsi I."/>
            <person name="Scazzocchio C."/>
            <person name="Seiboth B."/>
            <person name="vanKuyk P.A."/>
            <person name="Wortman J."/>
            <person name="Dyer P.S."/>
            <person name="Grigoriev I.V."/>
        </authorList>
    </citation>
    <scope>NUCLEOTIDE SEQUENCE [LARGE SCALE GENOMIC DNA]</scope>
    <source>
        <strain evidence="2">CBS 101740 / IMI 381727 / IBT 21946</strain>
    </source>
</reference>
<name>A0A1L9U367_ASPBC</name>
<dbReference type="OMA" id="ELQYMIM"/>
<dbReference type="VEuPathDB" id="FungiDB:ASPBRDRAFT_138608"/>